<protein>
    <submittedName>
        <fullName evidence="1">DUF1905 domain-containing protein</fullName>
    </submittedName>
</protein>
<dbReference type="SUPFAM" id="SSF141694">
    <property type="entry name" value="AF2212/PG0164-like"/>
    <property type="match status" value="1"/>
</dbReference>
<evidence type="ECO:0000313" key="1">
    <source>
        <dbReference type="EMBL" id="MFC6150181.1"/>
    </source>
</evidence>
<sequence length="98" mass="11089">MNGMDFAFEGPVIEWRGPAPYYFLAIPEDESDDIKFAAKGIEYWGQVPVVVRVNGVEFTTALFPKDGRYLLPLKDVVRRSARIELGQVLTAELRVGRE</sequence>
<dbReference type="Pfam" id="PF08922">
    <property type="entry name" value="DUF1905"/>
    <property type="match status" value="1"/>
</dbReference>
<dbReference type="Gene3D" id="2.40.30.100">
    <property type="entry name" value="AF2212/PG0164-like"/>
    <property type="match status" value="1"/>
</dbReference>
<dbReference type="InterPro" id="IPR015018">
    <property type="entry name" value="DUF1905"/>
</dbReference>
<reference evidence="2" key="1">
    <citation type="journal article" date="2019" name="Int. J. Syst. Evol. Microbiol.">
        <title>The Global Catalogue of Microorganisms (GCM) 10K type strain sequencing project: providing services to taxonomists for standard genome sequencing and annotation.</title>
        <authorList>
            <consortium name="The Broad Institute Genomics Platform"/>
            <consortium name="The Broad Institute Genome Sequencing Center for Infectious Disease"/>
            <person name="Wu L."/>
            <person name="Ma J."/>
        </authorList>
    </citation>
    <scope>NUCLEOTIDE SEQUENCE [LARGE SCALE GENOMIC DNA]</scope>
    <source>
        <strain evidence="2">CGMCC 4.7198</strain>
    </source>
</reference>
<organism evidence="1 2">
    <name type="scientific">Mumia xiangluensis</name>
    <dbReference type="NCBI Taxonomy" id="1678900"/>
    <lineage>
        <taxon>Bacteria</taxon>
        <taxon>Bacillati</taxon>
        <taxon>Actinomycetota</taxon>
        <taxon>Actinomycetes</taxon>
        <taxon>Propionibacteriales</taxon>
        <taxon>Nocardioidaceae</taxon>
        <taxon>Mumia</taxon>
    </lineage>
</organism>
<gene>
    <name evidence="1" type="ORF">ACFPYK_12325</name>
</gene>
<name>A0ABW1QNY2_9ACTN</name>
<proteinExistence type="predicted"/>
<evidence type="ECO:0000313" key="2">
    <source>
        <dbReference type="Proteomes" id="UP001596097"/>
    </source>
</evidence>
<keyword evidence="2" id="KW-1185">Reference proteome</keyword>
<comment type="caution">
    <text evidence="1">The sequence shown here is derived from an EMBL/GenBank/DDBJ whole genome shotgun (WGS) entry which is preliminary data.</text>
</comment>
<dbReference type="RefSeq" id="WP_228552760.1">
    <property type="nucleotide sequence ID" value="NZ_JBHSQL010000008.1"/>
</dbReference>
<accession>A0ABW1QNY2</accession>
<dbReference type="InterPro" id="IPR037079">
    <property type="entry name" value="AF2212/PG0164-like_sf"/>
</dbReference>
<dbReference type="EMBL" id="JBHSQL010000008">
    <property type="protein sequence ID" value="MFC6150181.1"/>
    <property type="molecule type" value="Genomic_DNA"/>
</dbReference>
<dbReference type="Proteomes" id="UP001596097">
    <property type="component" value="Unassembled WGS sequence"/>
</dbReference>